<evidence type="ECO:0000259" key="10">
    <source>
        <dbReference type="Pfam" id="PF20833"/>
    </source>
</evidence>
<dbReference type="GO" id="GO:0005737">
    <property type="term" value="C:cytoplasm"/>
    <property type="evidence" value="ECO:0007669"/>
    <property type="project" value="TreeGrafter"/>
</dbReference>
<dbReference type="Gene3D" id="2.40.50.140">
    <property type="entry name" value="Nucleic acid-binding proteins"/>
    <property type="match status" value="1"/>
</dbReference>
<dbReference type="Gene3D" id="3.40.1260.20">
    <property type="entry name" value="Ribonuclease E, catalytic domain"/>
    <property type="match status" value="1"/>
</dbReference>
<proteinExistence type="predicted"/>
<dbReference type="PANTHER" id="PTHR30001">
    <property type="entry name" value="RIBONUCLEASE"/>
    <property type="match status" value="1"/>
</dbReference>
<dbReference type="InterPro" id="IPR019307">
    <property type="entry name" value="RNA-bd_AU-1/RNase_E/G"/>
</dbReference>
<dbReference type="GO" id="GO:0006364">
    <property type="term" value="P:rRNA processing"/>
    <property type="evidence" value="ECO:0007669"/>
    <property type="project" value="TreeGrafter"/>
</dbReference>
<evidence type="ECO:0000256" key="4">
    <source>
        <dbReference type="ARBA" id="ARBA00022723"/>
    </source>
</evidence>
<evidence type="ECO:0000256" key="8">
    <source>
        <dbReference type="SAM" id="MobiDB-lite"/>
    </source>
</evidence>
<keyword evidence="3" id="KW-0540">Nuclease</keyword>
<dbReference type="SUPFAM" id="SSF50249">
    <property type="entry name" value="Nucleic acid-binding proteins"/>
    <property type="match status" value="1"/>
</dbReference>
<evidence type="ECO:0000256" key="3">
    <source>
        <dbReference type="ARBA" id="ARBA00022722"/>
    </source>
</evidence>
<dbReference type="GO" id="GO:0003723">
    <property type="term" value="F:RNA binding"/>
    <property type="evidence" value="ECO:0007669"/>
    <property type="project" value="UniProtKB-KW"/>
</dbReference>
<feature type="domain" description="RNase E/G thioredoxin-like" evidence="10">
    <location>
        <begin position="440"/>
        <end position="525"/>
    </location>
</feature>
<dbReference type="PANTHER" id="PTHR30001:SF0">
    <property type="entry name" value="RIBONUCLEASE G"/>
    <property type="match status" value="1"/>
</dbReference>
<reference evidence="12" key="1">
    <citation type="submission" date="2014-02" db="EMBL/GenBank/DDBJ databases">
        <title>Complete genome sequence and comparative genomic analysis of the nitrogen-fixing bacterium Leptospirillum ferriphilum YSK.</title>
        <authorList>
            <person name="Guo X."/>
            <person name="Yin H."/>
            <person name="Liang Y."/>
            <person name="Hu Q."/>
            <person name="Ma L."/>
            <person name="Xiao Y."/>
            <person name="Zhang X."/>
            <person name="Qiu G."/>
            <person name="Liu X."/>
        </authorList>
    </citation>
    <scope>NUCLEOTIDE SEQUENCE [LARGE SCALE GENOMIC DNA]</scope>
    <source>
        <strain evidence="12">YSK</strain>
    </source>
</reference>
<dbReference type="HOGENOM" id="CLU_003468_5_3_0"/>
<comment type="cofactor">
    <cofactor evidence="1">
        <name>Mg(2+)</name>
        <dbReference type="ChEBI" id="CHEBI:18420"/>
    </cofactor>
</comment>
<evidence type="ECO:0000256" key="1">
    <source>
        <dbReference type="ARBA" id="ARBA00001946"/>
    </source>
</evidence>
<dbReference type="GO" id="GO:0046872">
    <property type="term" value="F:metal ion binding"/>
    <property type="evidence" value="ECO:0007669"/>
    <property type="project" value="UniProtKB-KW"/>
</dbReference>
<keyword evidence="5" id="KW-0378">Hydrolase</keyword>
<evidence type="ECO:0000313" key="12">
    <source>
        <dbReference type="Proteomes" id="UP000027059"/>
    </source>
</evidence>
<dbReference type="OrthoDB" id="9804278at2"/>
<dbReference type="Pfam" id="PF10150">
    <property type="entry name" value="RNase_E_G"/>
    <property type="match status" value="1"/>
</dbReference>
<dbReference type="Proteomes" id="UP000027059">
    <property type="component" value="Chromosome"/>
</dbReference>
<dbReference type="NCBIfam" id="TIGR00757">
    <property type="entry name" value="RNaseEG"/>
    <property type="match status" value="1"/>
</dbReference>
<dbReference type="InterPro" id="IPR012340">
    <property type="entry name" value="NA-bd_OB-fold"/>
</dbReference>
<feature type="region of interest" description="Disordered" evidence="8">
    <location>
        <begin position="79"/>
        <end position="127"/>
    </location>
</feature>
<dbReference type="KEGG" id="lfp:Y981_12280"/>
<evidence type="ECO:0000256" key="7">
    <source>
        <dbReference type="ARBA" id="ARBA00022884"/>
    </source>
</evidence>
<name>A0A059XWI6_9BACT</name>
<keyword evidence="7" id="KW-0694">RNA-binding</keyword>
<keyword evidence="2" id="KW-0963">Cytoplasm</keyword>
<evidence type="ECO:0000313" key="11">
    <source>
        <dbReference type="EMBL" id="AIA31233.1"/>
    </source>
</evidence>
<dbReference type="InterPro" id="IPR048583">
    <property type="entry name" value="RNase_E_G_thioredoxin-like"/>
</dbReference>
<sequence length="528" mass="59944">MVEILIHVSHEETKVALVENRQLAEFFFERKREAGVVGNIYKGRVNKVLPGMQAAFVDVGLEKAAFLYVDDIYVEGSDILPGEMPQDDQTAPPPPVEGESPAEGSLTEDPAAGPVSRPEPPRKMPRKPIEEILTEGQEILIQMTKEPISTKGPRATTYISLPGRYLVYMPQVNHVGVSRRITNEEERQRLKEMVNALKGGKGGYIIRTVAEGMSESEARSDIIFLELLWQDIRSRAETMKAPSLVREDLDVVFRTIRDYLTHEVETLYIDDVKEYKRVMDFIGTYMPDYASRVRLWEGPTPLFASYDIERQLSKALEKKVWLKSGGYLVIDRAEALTVIDVNTGRFVGENDPESTILQTNLEAVTEIARQLRLRNIGGIIIIDFIDMEKEKNREKVFQGLQESLAHDKARTNALKISDLGLVEMSRKRVREDLVHLLGETCAYCDGKGYTKSLRTIAYEILEELRSVPSGGQNPKEKKAILFVHPEIQTILQEEERDFLQAVERKIRRQIIIKPDPLSHIEEFSIVAP</sequence>
<dbReference type="GO" id="GO:0004540">
    <property type="term" value="F:RNA nuclease activity"/>
    <property type="evidence" value="ECO:0007669"/>
    <property type="project" value="InterPro"/>
</dbReference>
<organism evidence="11 12">
    <name type="scientific">Leptospirillum ferriphilum YSK</name>
    <dbReference type="NCBI Taxonomy" id="1441628"/>
    <lineage>
        <taxon>Bacteria</taxon>
        <taxon>Pseudomonadati</taxon>
        <taxon>Nitrospirota</taxon>
        <taxon>Nitrospiria</taxon>
        <taxon>Nitrospirales</taxon>
        <taxon>Nitrospiraceae</taxon>
        <taxon>Leptospirillum</taxon>
    </lineage>
</organism>
<evidence type="ECO:0000259" key="9">
    <source>
        <dbReference type="Pfam" id="PF10150"/>
    </source>
</evidence>
<dbReference type="InterPro" id="IPR004659">
    <property type="entry name" value="RNase_E/G"/>
</dbReference>
<evidence type="ECO:0000256" key="6">
    <source>
        <dbReference type="ARBA" id="ARBA00022842"/>
    </source>
</evidence>
<keyword evidence="4" id="KW-0479">Metal-binding</keyword>
<evidence type="ECO:0000256" key="5">
    <source>
        <dbReference type="ARBA" id="ARBA00022801"/>
    </source>
</evidence>
<dbReference type="GO" id="GO:0016787">
    <property type="term" value="F:hydrolase activity"/>
    <property type="evidence" value="ECO:0007669"/>
    <property type="project" value="UniProtKB-KW"/>
</dbReference>
<dbReference type="Pfam" id="PF20833">
    <property type="entry name" value="RNase_E_G_Thio"/>
    <property type="match status" value="1"/>
</dbReference>
<feature type="domain" description="RNA-binding protein AU-1/Ribonuclease E/G" evidence="9">
    <location>
        <begin position="160"/>
        <end position="429"/>
    </location>
</feature>
<accession>A0A059XWI6</accession>
<protein>
    <submittedName>
        <fullName evidence="11">Ribonuclease G</fullName>
    </submittedName>
</protein>
<gene>
    <name evidence="11" type="ORF">Y981_12280</name>
</gene>
<dbReference type="CDD" id="cd04453">
    <property type="entry name" value="S1_RNase_E"/>
    <property type="match status" value="1"/>
</dbReference>
<reference evidence="11 12" key="2">
    <citation type="journal article" date="2015" name="Biomed. Res. Int.">
        <title>Effects of Arsenite Resistance on the Growth and Functional Gene Expression of Leptospirillum ferriphilum and Acidithiobacillus thiooxidans in Pure Culture and Coculture.</title>
        <authorList>
            <person name="Jiang H."/>
            <person name="Liang Y."/>
            <person name="Yin H."/>
            <person name="Xiao Y."/>
            <person name="Guo X."/>
            <person name="Xu Y."/>
            <person name="Hu Q."/>
            <person name="Liu H."/>
            <person name="Liu X."/>
        </authorList>
    </citation>
    <scope>NUCLEOTIDE SEQUENCE [LARGE SCALE GENOMIC DNA]</scope>
    <source>
        <strain evidence="11 12">YSK</strain>
    </source>
</reference>
<dbReference type="EMBL" id="CP007243">
    <property type="protein sequence ID" value="AIA31233.1"/>
    <property type="molecule type" value="Genomic_DNA"/>
</dbReference>
<keyword evidence="6" id="KW-0460">Magnesium</keyword>
<evidence type="ECO:0000256" key="2">
    <source>
        <dbReference type="ARBA" id="ARBA00022490"/>
    </source>
</evidence>
<dbReference type="AlphaFoldDB" id="A0A059XWI6"/>
<keyword evidence="12" id="KW-1185">Reference proteome</keyword>